<gene>
    <name evidence="2" type="ORF">J2D73_05290</name>
</gene>
<organism evidence="2 3">
    <name type="scientific">Acetobacter sacchari</name>
    <dbReference type="NCBI Taxonomy" id="2661687"/>
    <lineage>
        <taxon>Bacteria</taxon>
        <taxon>Pseudomonadati</taxon>
        <taxon>Pseudomonadota</taxon>
        <taxon>Alphaproteobacteria</taxon>
        <taxon>Acetobacterales</taxon>
        <taxon>Acetobacteraceae</taxon>
        <taxon>Acetobacter</taxon>
    </lineage>
</organism>
<keyword evidence="3" id="KW-1185">Reference proteome</keyword>
<evidence type="ECO:0000313" key="3">
    <source>
        <dbReference type="Proteomes" id="UP000664771"/>
    </source>
</evidence>
<protein>
    <recommendedName>
        <fullName evidence="1">KAP NTPase domain-containing protein</fullName>
    </recommendedName>
</protein>
<proteinExistence type="predicted"/>
<evidence type="ECO:0000313" key="2">
    <source>
        <dbReference type="EMBL" id="MBO1359210.1"/>
    </source>
</evidence>
<dbReference type="InterPro" id="IPR011646">
    <property type="entry name" value="KAP_P-loop"/>
</dbReference>
<dbReference type="Pfam" id="PF07693">
    <property type="entry name" value="KAP_NTPase"/>
    <property type="match status" value="1"/>
</dbReference>
<dbReference type="RefSeq" id="WP_207880092.1">
    <property type="nucleotide sequence ID" value="NZ_JAFVMF010000005.1"/>
</dbReference>
<name>A0ABS3LTH3_9PROT</name>
<accession>A0ABS3LTH3</accession>
<evidence type="ECO:0000259" key="1">
    <source>
        <dbReference type="Pfam" id="PF07693"/>
    </source>
</evidence>
<dbReference type="EMBL" id="JAFVMF010000005">
    <property type="protein sequence ID" value="MBO1359210.1"/>
    <property type="molecule type" value="Genomic_DNA"/>
</dbReference>
<feature type="domain" description="KAP NTPase" evidence="1">
    <location>
        <begin position="24"/>
        <end position="222"/>
    </location>
</feature>
<dbReference type="Proteomes" id="UP000664771">
    <property type="component" value="Unassembled WGS sequence"/>
</dbReference>
<reference evidence="2 3" key="1">
    <citation type="submission" date="2021-03" db="EMBL/GenBank/DDBJ databases">
        <title>The complete genome sequence of Acetobacter sacchari TBRC 11175.</title>
        <authorList>
            <person name="Charoenyingcharoen P."/>
            <person name="Yukphan P."/>
        </authorList>
    </citation>
    <scope>NUCLEOTIDE SEQUENCE [LARGE SCALE GENOMIC DNA]</scope>
    <source>
        <strain evidence="2 3">TBRC 11175</strain>
    </source>
</reference>
<comment type="caution">
    <text evidence="2">The sequence shown here is derived from an EMBL/GenBank/DDBJ whole genome shotgun (WGS) entry which is preliminary data.</text>
</comment>
<sequence>MKTWAGPNQDLVRTLDDYCYGKDAAPFALMLRGAWGSGKTWLVDRFFEEKKQNRNNDDTACFPLRVSLFGVASAAEIGDALYAELHPLLAGKPGQLGGFVVRSLLKTTLRIDFKDLVGGAGTVRSGEGMTLAGADLSRVGANGKPRRRIIVFDDLERAKMSATDVFAAVYPLVGNGENRVVFLANEEEITRGGDAEVDLYRRTKEKTICLTLDVKPDFKSALLGVSGRVRNRDFQAFLSALAQSLEVLVIKPGTSNLRLLSFFVQLGEDLFDAIDVKYRTEKYYSALSELFALVYIALEENRLHGAPFEIFSEIVRSPPQFLSNRQQSSEQQDVAAKTNREIIQRRLWGYNPKVLHTPLISLDDLESLVMRGVVRAESINKNLGLDGRFTKEAELPSWVRVWNYAQSSAQEVADAVAAFSIDFEKRTFVGLDMLHACSLYLTLHRVGQAGFEGIGAVDAVKSYITDVFAKKKLTEEDFKASSDNTTSIRFFAPFNRTFSEESNPKFKEIMEFYFSEQKAWIGRALNIQARSLEELFRSDIDAFMSRLFRLGDVAAVYENAPVLQYFDVTKFSRDIIDIPAHRRLYLMGCLKDRFDRTVHATNALHPEFAWFHKLSEALKVAVVQSDGSPLFKEGIYVSVLYLCSNVEKFPIKN</sequence>